<gene>
    <name evidence="2" type="ordered locus">Shewmr7_1183</name>
</gene>
<dbReference type="EMBL" id="CP000444">
    <property type="protein sequence ID" value="ABI42182.1"/>
    <property type="molecule type" value="Genomic_DNA"/>
</dbReference>
<accession>Q0HXH3</accession>
<dbReference type="HOGENOM" id="CLU_103276_0_0_6"/>
<dbReference type="AlphaFoldDB" id="Q0HXH3"/>
<proteinExistence type="predicted"/>
<protein>
    <recommendedName>
        <fullName evidence="1">DUF2087 domain-containing protein</fullName>
    </recommendedName>
</protein>
<dbReference type="KEGG" id="shm:Shewmr7_1183"/>
<sequence>MTKQIIPFSCEDISTLAKYLRNQFKNCERFPSHLEMLNILAQSAGHANFQHLRDAALTTSNVATLNKPKQLDIIIPRKLQPFMDSNYILRAWPAKRALQDQSLWFFWCRFQYQQSYSEQDVNSVIKRFLGFADFALIRRELCNHKLLKRTGDGRHYWRAAATPPEELISLTEIWQDLAGY</sequence>
<organism evidence="2">
    <name type="scientific">Shewanella sp. (strain MR-7)</name>
    <dbReference type="NCBI Taxonomy" id="60481"/>
    <lineage>
        <taxon>Bacteria</taxon>
        <taxon>Pseudomonadati</taxon>
        <taxon>Pseudomonadota</taxon>
        <taxon>Gammaproteobacteria</taxon>
        <taxon>Alteromonadales</taxon>
        <taxon>Shewanellaceae</taxon>
        <taxon>Shewanella</taxon>
    </lineage>
</organism>
<reference evidence="2" key="1">
    <citation type="submission" date="2006-08" db="EMBL/GenBank/DDBJ databases">
        <title>Complete sequence of Chromosome1 of Shewanella sp. MR-7.</title>
        <authorList>
            <consortium name="US DOE Joint Genome Institute"/>
            <person name="Copeland A."/>
            <person name="Lucas S."/>
            <person name="Lapidus A."/>
            <person name="Barry K."/>
            <person name="Detter J.C."/>
            <person name="Glavina del Rio T."/>
            <person name="Hammon N."/>
            <person name="Israni S."/>
            <person name="Dalin E."/>
            <person name="Tice H."/>
            <person name="Pitluck S."/>
            <person name="Kiss H."/>
            <person name="Brettin T."/>
            <person name="Bruce D."/>
            <person name="Han C."/>
            <person name="Tapia R."/>
            <person name="Gilna P."/>
            <person name="Schmutz J."/>
            <person name="Larimer F."/>
            <person name="Land M."/>
            <person name="Hauser L."/>
            <person name="Kyrpides N."/>
            <person name="Mikhailova N."/>
            <person name="Nealson K."/>
            <person name="Konstantinidis K."/>
            <person name="Klappenbach J."/>
            <person name="Tiedje J."/>
            <person name="Richardson P."/>
        </authorList>
    </citation>
    <scope>NUCLEOTIDE SEQUENCE</scope>
    <source>
        <strain evidence="2">MR-7</strain>
    </source>
</reference>
<name>Q0HXH3_SHESR</name>
<feature type="domain" description="DUF2087" evidence="1">
    <location>
        <begin position="89"/>
        <end position="158"/>
    </location>
</feature>
<dbReference type="InterPro" id="IPR018656">
    <property type="entry name" value="DUF2087"/>
</dbReference>
<evidence type="ECO:0000259" key="1">
    <source>
        <dbReference type="Pfam" id="PF09860"/>
    </source>
</evidence>
<evidence type="ECO:0000313" key="2">
    <source>
        <dbReference type="EMBL" id="ABI42182.1"/>
    </source>
</evidence>
<dbReference type="Pfam" id="PF09860">
    <property type="entry name" value="DUF2087"/>
    <property type="match status" value="1"/>
</dbReference>